<feature type="signal peptide" evidence="7">
    <location>
        <begin position="1"/>
        <end position="35"/>
    </location>
</feature>
<dbReference type="GO" id="GO:0005737">
    <property type="term" value="C:cytoplasm"/>
    <property type="evidence" value="ECO:0007669"/>
    <property type="project" value="TreeGrafter"/>
</dbReference>
<evidence type="ECO:0000256" key="3">
    <source>
        <dbReference type="ARBA" id="ARBA00022989"/>
    </source>
</evidence>
<feature type="compositionally biased region" description="Basic and acidic residues" evidence="5">
    <location>
        <begin position="356"/>
        <end position="374"/>
    </location>
</feature>
<evidence type="ECO:0000256" key="5">
    <source>
        <dbReference type="SAM" id="MobiDB-lite"/>
    </source>
</evidence>
<evidence type="ECO:0000256" key="6">
    <source>
        <dbReference type="SAM" id="Phobius"/>
    </source>
</evidence>
<comment type="caution">
    <text evidence="9">The sequence shown here is derived from an EMBL/GenBank/DDBJ whole genome shotgun (WGS) entry which is preliminary data.</text>
</comment>
<proteinExistence type="predicted"/>
<evidence type="ECO:0000313" key="10">
    <source>
        <dbReference type="Proteomes" id="UP001346149"/>
    </source>
</evidence>
<keyword evidence="7" id="KW-0732">Signal</keyword>
<dbReference type="GO" id="GO:0034975">
    <property type="term" value="P:protein folding in endoplasmic reticulum"/>
    <property type="evidence" value="ECO:0007669"/>
    <property type="project" value="TreeGrafter"/>
</dbReference>
<evidence type="ECO:0000256" key="2">
    <source>
        <dbReference type="ARBA" id="ARBA00022692"/>
    </source>
</evidence>
<evidence type="ECO:0000256" key="1">
    <source>
        <dbReference type="ARBA" id="ARBA00004370"/>
    </source>
</evidence>
<dbReference type="Pfam" id="PF07738">
    <property type="entry name" value="Sad1_UNC"/>
    <property type="match status" value="1"/>
</dbReference>
<keyword evidence="4 6" id="KW-0472">Membrane</keyword>
<comment type="subcellular location">
    <subcellularLocation>
        <location evidence="1">Membrane</location>
    </subcellularLocation>
</comment>
<keyword evidence="2 6" id="KW-0812">Transmembrane</keyword>
<protein>
    <recommendedName>
        <fullName evidence="8">SUN domain-containing protein</fullName>
    </recommendedName>
</protein>
<feature type="transmembrane region" description="Helical" evidence="6">
    <location>
        <begin position="500"/>
        <end position="519"/>
    </location>
</feature>
<dbReference type="Gene3D" id="2.60.120.260">
    <property type="entry name" value="Galactose-binding domain-like"/>
    <property type="match status" value="1"/>
</dbReference>
<dbReference type="InterPro" id="IPR012919">
    <property type="entry name" value="SUN_dom"/>
</dbReference>
<gene>
    <name evidence="9" type="ORF">SAY86_008721</name>
</gene>
<dbReference type="PROSITE" id="PS51469">
    <property type="entry name" value="SUN"/>
    <property type="match status" value="1"/>
</dbReference>
<dbReference type="SUPFAM" id="SSF49785">
    <property type="entry name" value="Galactose-binding domain-like"/>
    <property type="match status" value="1"/>
</dbReference>
<dbReference type="AlphaFoldDB" id="A0AAN7KEE9"/>
<keyword evidence="10" id="KW-1185">Reference proteome</keyword>
<feature type="chain" id="PRO_5043018885" description="SUN domain-containing protein" evidence="7">
    <location>
        <begin position="36"/>
        <end position="558"/>
    </location>
</feature>
<dbReference type="Proteomes" id="UP001346149">
    <property type="component" value="Unassembled WGS sequence"/>
</dbReference>
<name>A0AAN7KEE9_TRANT</name>
<evidence type="ECO:0000256" key="4">
    <source>
        <dbReference type="ARBA" id="ARBA00023136"/>
    </source>
</evidence>
<dbReference type="InterPro" id="IPR008979">
    <property type="entry name" value="Galactose-bd-like_sf"/>
</dbReference>
<feature type="transmembrane region" description="Helical" evidence="6">
    <location>
        <begin position="540"/>
        <end position="557"/>
    </location>
</feature>
<sequence length="558" mass="63258">MHASFMRSKAARSGPSLLIGLQWLVLLLHFYTGRCETNARAVNKFMFIGSGMCRCEVQPWKDKILFSQPNCDVCPRFQEMTSCYAGLCPEILDYHVESKKKLQECKKTTEQGETEKKGDRMSRDTPPKLDEFKHKTASPKVKSVSGQSVSIMHRLEPGGTEYNYASAAKGAKVLVYNKEAKGASDILGKDVDKYLRNPCSAEGKFVIIELSEETLVCAVEIANFEHYSSNLKEFEVLGSLVYPTESWVDLGHFTAKNVKQSQRFRLEVPQWVRYLKLDFLNHYGSEFYCTLSILKVYGVDAIEHMLEDLISVQDHSSHPEEPMEPKSSTLLQPVPSQADVLHQDQASEDYSGPASEDSKLKHEAPHGDLGDQYRDVQPQPVGRVAGESVLKILMQKVRSLDSNLLILEQYLEELNSRYGNLFKELDEEIVQKTVLLENMRWDVLNLLGSKETTVKDISDLVSWKSTVSSQISILSRDNEILRSKMEKIIKLQVDLENKSIVVLLLSFIFGSLSAVKLLADFTVNTFTRKTEFREFCKSKISWFFLLSNSAIVALILLF</sequence>
<accession>A0AAN7KEE9</accession>
<keyword evidence="3 6" id="KW-1133">Transmembrane helix</keyword>
<evidence type="ECO:0000256" key="7">
    <source>
        <dbReference type="SAM" id="SignalP"/>
    </source>
</evidence>
<organism evidence="9 10">
    <name type="scientific">Trapa natans</name>
    <name type="common">Water chestnut</name>
    <dbReference type="NCBI Taxonomy" id="22666"/>
    <lineage>
        <taxon>Eukaryota</taxon>
        <taxon>Viridiplantae</taxon>
        <taxon>Streptophyta</taxon>
        <taxon>Embryophyta</taxon>
        <taxon>Tracheophyta</taxon>
        <taxon>Spermatophyta</taxon>
        <taxon>Magnoliopsida</taxon>
        <taxon>eudicotyledons</taxon>
        <taxon>Gunneridae</taxon>
        <taxon>Pentapetalae</taxon>
        <taxon>rosids</taxon>
        <taxon>malvids</taxon>
        <taxon>Myrtales</taxon>
        <taxon>Lythraceae</taxon>
        <taxon>Trapa</taxon>
    </lineage>
</organism>
<evidence type="ECO:0000313" key="9">
    <source>
        <dbReference type="EMBL" id="KAK4762953.1"/>
    </source>
</evidence>
<feature type="compositionally biased region" description="Basic and acidic residues" evidence="5">
    <location>
        <begin position="106"/>
        <end position="134"/>
    </location>
</feature>
<reference evidence="9 10" key="1">
    <citation type="journal article" date="2023" name="Hortic Res">
        <title>Pangenome of water caltrop reveals structural variations and asymmetric subgenome divergence after allopolyploidization.</title>
        <authorList>
            <person name="Zhang X."/>
            <person name="Chen Y."/>
            <person name="Wang L."/>
            <person name="Yuan Y."/>
            <person name="Fang M."/>
            <person name="Shi L."/>
            <person name="Lu R."/>
            <person name="Comes H.P."/>
            <person name="Ma Y."/>
            <person name="Chen Y."/>
            <person name="Huang G."/>
            <person name="Zhou Y."/>
            <person name="Zheng Z."/>
            <person name="Qiu Y."/>
        </authorList>
    </citation>
    <scope>NUCLEOTIDE SEQUENCE [LARGE SCALE GENOMIC DNA]</scope>
    <source>
        <strain evidence="9">F231</strain>
    </source>
</reference>
<dbReference type="EMBL" id="JAXQNO010000024">
    <property type="protein sequence ID" value="KAK4762953.1"/>
    <property type="molecule type" value="Genomic_DNA"/>
</dbReference>
<feature type="region of interest" description="Disordered" evidence="5">
    <location>
        <begin position="106"/>
        <end position="136"/>
    </location>
</feature>
<dbReference type="PANTHER" id="PTHR12953:SF7">
    <property type="entry name" value="SUN DOMAIN-CONTAINING PROTEIN"/>
    <property type="match status" value="1"/>
</dbReference>
<dbReference type="PANTHER" id="PTHR12953">
    <property type="entry name" value="MEMBRANE PROTEIN CH1 RELATED"/>
    <property type="match status" value="1"/>
</dbReference>
<dbReference type="InterPro" id="IPR045120">
    <property type="entry name" value="Suco/Slp1-like"/>
</dbReference>
<feature type="domain" description="SUN" evidence="8">
    <location>
        <begin position="141"/>
        <end position="301"/>
    </location>
</feature>
<evidence type="ECO:0000259" key="8">
    <source>
        <dbReference type="PROSITE" id="PS51469"/>
    </source>
</evidence>
<feature type="region of interest" description="Disordered" evidence="5">
    <location>
        <begin position="344"/>
        <end position="376"/>
    </location>
</feature>
<dbReference type="GO" id="GO:0016020">
    <property type="term" value="C:membrane"/>
    <property type="evidence" value="ECO:0007669"/>
    <property type="project" value="UniProtKB-SubCell"/>
</dbReference>